<evidence type="ECO:0000259" key="2">
    <source>
        <dbReference type="Pfam" id="PF14534"/>
    </source>
</evidence>
<organism evidence="3 4">
    <name type="scientific">Terrimonas rubra</name>
    <dbReference type="NCBI Taxonomy" id="1035890"/>
    <lineage>
        <taxon>Bacteria</taxon>
        <taxon>Pseudomonadati</taxon>
        <taxon>Bacteroidota</taxon>
        <taxon>Chitinophagia</taxon>
        <taxon>Chitinophagales</taxon>
        <taxon>Chitinophagaceae</taxon>
        <taxon>Terrimonas</taxon>
    </lineage>
</organism>
<comment type="caution">
    <text evidence="3">The sequence shown here is derived from an EMBL/GenBank/DDBJ whole genome shotgun (WGS) entry which is preliminary data.</text>
</comment>
<dbReference type="InterPro" id="IPR027843">
    <property type="entry name" value="DUF4440"/>
</dbReference>
<dbReference type="Proteomes" id="UP001597511">
    <property type="component" value="Unassembled WGS sequence"/>
</dbReference>
<evidence type="ECO:0000313" key="4">
    <source>
        <dbReference type="Proteomes" id="UP001597511"/>
    </source>
</evidence>
<accession>A0ABW6A4D8</accession>
<protein>
    <submittedName>
        <fullName evidence="3">Nuclear transport factor 2 family protein</fullName>
    </submittedName>
</protein>
<dbReference type="Pfam" id="PF14534">
    <property type="entry name" value="DUF4440"/>
    <property type="match status" value="1"/>
</dbReference>
<keyword evidence="4" id="KW-1185">Reference proteome</keyword>
<reference evidence="4" key="1">
    <citation type="journal article" date="2019" name="Int. J. Syst. Evol. Microbiol.">
        <title>The Global Catalogue of Microorganisms (GCM) 10K type strain sequencing project: providing services to taxonomists for standard genome sequencing and annotation.</title>
        <authorList>
            <consortium name="The Broad Institute Genomics Platform"/>
            <consortium name="The Broad Institute Genome Sequencing Center for Infectious Disease"/>
            <person name="Wu L."/>
            <person name="Ma J."/>
        </authorList>
    </citation>
    <scope>NUCLEOTIDE SEQUENCE [LARGE SCALE GENOMIC DNA]</scope>
    <source>
        <strain evidence="4">KCTC 23299</strain>
    </source>
</reference>
<feature type="domain" description="DUF4440" evidence="2">
    <location>
        <begin position="33"/>
        <end position="153"/>
    </location>
</feature>
<dbReference type="RefSeq" id="WP_386095349.1">
    <property type="nucleotide sequence ID" value="NZ_JBHUOZ010000001.1"/>
</dbReference>
<proteinExistence type="predicted"/>
<evidence type="ECO:0000313" key="3">
    <source>
        <dbReference type="EMBL" id="MFD2918803.1"/>
    </source>
</evidence>
<name>A0ABW6A4D8_9BACT</name>
<feature type="chain" id="PRO_5045851971" evidence="1">
    <location>
        <begin position="23"/>
        <end position="167"/>
    </location>
</feature>
<feature type="signal peptide" evidence="1">
    <location>
        <begin position="1"/>
        <end position="22"/>
    </location>
</feature>
<dbReference type="Gene3D" id="3.10.450.50">
    <property type="match status" value="1"/>
</dbReference>
<evidence type="ECO:0000256" key="1">
    <source>
        <dbReference type="SAM" id="SignalP"/>
    </source>
</evidence>
<dbReference type="SUPFAM" id="SSF54427">
    <property type="entry name" value="NTF2-like"/>
    <property type="match status" value="1"/>
</dbReference>
<gene>
    <name evidence="3" type="ORF">ACFS6H_03710</name>
</gene>
<dbReference type="InterPro" id="IPR032710">
    <property type="entry name" value="NTF2-like_dom_sf"/>
</dbReference>
<sequence length="167" mass="19065">MKKIKLLSLVLLAVMTASILQAQSKYDTLTRTILEKDRLFWTAYNNCDTVGFGNYVSDDVEFYHDKGGITYGKAKLVNSITNNLCSNPNFRLRREAIPGTVTVFPLENNGVIYGAIMSGRHYFYINEPGKKEYRDGMARFTHVWQLNNGVWKMTRILSFDHGPAKDI</sequence>
<dbReference type="EMBL" id="JBHUOZ010000001">
    <property type="protein sequence ID" value="MFD2918803.1"/>
    <property type="molecule type" value="Genomic_DNA"/>
</dbReference>
<keyword evidence="1" id="KW-0732">Signal</keyword>